<dbReference type="OrthoDB" id="6200718at2"/>
<reference evidence="2 3" key="1">
    <citation type="submission" date="2017-07" db="EMBL/GenBank/DDBJ databases">
        <title>The complete genome sequence of Bacillus mesonae strain H20-5, an efficient strain improving plant abiotic stress resistance.</title>
        <authorList>
            <person name="Kim S.Y."/>
            <person name="Song H."/>
            <person name="Sang M.K."/>
            <person name="Weon H.-Y."/>
            <person name="Song J."/>
        </authorList>
    </citation>
    <scope>NUCLEOTIDE SEQUENCE [LARGE SCALE GENOMIC DNA]</scope>
    <source>
        <strain evidence="2 3">H20-5</strain>
    </source>
</reference>
<feature type="domain" description="DUF4240" evidence="1">
    <location>
        <begin position="157"/>
        <end position="280"/>
    </location>
</feature>
<sequence>MAKEKSKNTVSIGDVFAVSLPDGRYGAIKVANQIDNSYLIITTPYIGTEIPSIENELLGEILRQNRFFYNNDKALIWVDGKVPKEVIYIGNIPLSSNERKIRCNAFGDKWDKTVGMVVFLEWRWEYDRENFEKEIQEEERRIEEQYRKRSQKPKKMMKDETFWSIISLLNFNDENDEEEILEPAINALAKMSVKDIKEFEEALSYKLYLLDTKEHAQNIGEYSYDEETQGYFSADLFLYFRCSVIAEGKECFELTIKNPQNMPKDNSFEPLLSLASEAYTKRTGKDFEYITGCDYESFSNVEGWG</sequence>
<gene>
    <name evidence="2" type="ORF">CHR53_14985</name>
</gene>
<dbReference type="EMBL" id="CP022572">
    <property type="protein sequence ID" value="AZU62477.1"/>
    <property type="molecule type" value="Genomic_DNA"/>
</dbReference>
<dbReference type="AlphaFoldDB" id="A0A3T0HZM0"/>
<evidence type="ECO:0000259" key="1">
    <source>
        <dbReference type="Pfam" id="PF14024"/>
    </source>
</evidence>
<dbReference type="Proteomes" id="UP000282892">
    <property type="component" value="Chromosome"/>
</dbReference>
<dbReference type="Pfam" id="PF14024">
    <property type="entry name" value="DUF4240"/>
    <property type="match status" value="1"/>
</dbReference>
<accession>A0A3T0HZM0</accession>
<keyword evidence="3" id="KW-1185">Reference proteome</keyword>
<dbReference type="KEGG" id="nmk:CHR53_14985"/>
<organism evidence="2 3">
    <name type="scientific">Neobacillus mesonae</name>
    <dbReference type="NCBI Taxonomy" id="1193713"/>
    <lineage>
        <taxon>Bacteria</taxon>
        <taxon>Bacillati</taxon>
        <taxon>Bacillota</taxon>
        <taxon>Bacilli</taxon>
        <taxon>Bacillales</taxon>
        <taxon>Bacillaceae</taxon>
        <taxon>Neobacillus</taxon>
    </lineage>
</organism>
<evidence type="ECO:0000313" key="3">
    <source>
        <dbReference type="Proteomes" id="UP000282892"/>
    </source>
</evidence>
<evidence type="ECO:0000313" key="2">
    <source>
        <dbReference type="EMBL" id="AZU62477.1"/>
    </source>
</evidence>
<proteinExistence type="predicted"/>
<dbReference type="RefSeq" id="WP_127487191.1">
    <property type="nucleotide sequence ID" value="NZ_CP022572.1"/>
</dbReference>
<dbReference type="InterPro" id="IPR025334">
    <property type="entry name" value="DUF4240"/>
</dbReference>
<protein>
    <recommendedName>
        <fullName evidence="1">DUF4240 domain-containing protein</fullName>
    </recommendedName>
</protein>
<name>A0A3T0HZM0_9BACI</name>